<evidence type="ECO:0000256" key="1">
    <source>
        <dbReference type="ARBA" id="ARBA00004167"/>
    </source>
</evidence>
<accession>A0ABQ8QDE8</accession>
<protein>
    <submittedName>
        <fullName evidence="8">Uncharacterized protein</fullName>
    </submittedName>
</protein>
<sequence length="1129" mass="121524">MFALPLPLLILILQLDVGRATTITNTTIDDQNSTIFYSSGEWNLSSSYNSLDYDGFHHLSGQSSAFAVFNFTGVAIYFLSPLWPYAVGARLVLDDQIPPVFVDLQDHSRPVSSTGGSETVASAVVWGVENLESGNHSLRVEFAQGQSEYVVVDAIIYSCIEDVTEIPASSSLSLSFVDGPITMPSPTASQQTSSPAPASHSSVPSAATGALVAVLVAVVLLILAFLFLRYRRRKAVRLTHLNTLENGDHTEEHYDRRVSMLESSVAHDATILSIRSRSVERLLQAPAEPPTNLISASRSALTISATALRPALPPINTKELPAIPPPDEESQSALKYTKSIFSAVSKRLTTAPPLISVPGSGSTAESATSSFFPKPIHDEDRGMLSMSRNQSLDTSTPGRMSSDKSNSMKVSRIGTYPGVTNTKNEIQMVRLFPVRPIRPVASATGDKVQPPVTVDTTRERPQHAPPLTTKPSAILSPQTPSSPGSYTLKGKILSPLTIIPENSGGLKYKSTHNQSEENSPSPNKTAKRLSGGKLRVEKEKQRRRRPKTPVTPQGPRPRPLPSPQTSLSASAYNTPLPSASSGGSPNSEAFGSDNSGSTMNSLSTSRITLQVRRRRPLPQTLPEARRSSLLLGSHILVPSKWVDHESESTSGEVVAESRALEIEAIIQSQGDRLMFNKQERPEPGLSLSNPDTSSGSVGLHTTPFVVPVSGKDDNDSEQEPSDRDIGTPSPQIEWALPVFTHSMSLLHALPASTSRQGAPRPLSGQPVHSLILSSSLPSHQSDSPEPTEDDNYSPTPNAASTRGRLPLMPAAPNSAHSATHTDPGNRSLRSPRRLPPRPRSRPQQLQMKNSETESHETLDVPDAQYLTVPVDLNPAPPPYSGRHLGSLKMTQAKMPTQLLAREGVAPSETISEETEQKEHTGLGSTRTFTRREPQSIPRTPSEWRMSSTAQSLTTLGSTGRAPRLSERQDETAADMLFELLDDAARSSGTFTSETSAVVRPISIPAKLNRTSAMSAPPRQPAMTNNESAHQITQSGLSSALGSPLFVPPQPINPPPLSPPTGLARSMSVSVPSKINNESQSSVGTFPDTDTSKALNISRLRSNSVSNPQEHLPELSRVIYTHDVTPTQDA</sequence>
<feature type="region of interest" description="Disordered" evidence="5">
    <location>
        <begin position="905"/>
        <end position="966"/>
    </location>
</feature>
<feature type="compositionally biased region" description="Pro residues" evidence="5">
    <location>
        <begin position="552"/>
        <end position="562"/>
    </location>
</feature>
<dbReference type="Gene3D" id="2.60.120.260">
    <property type="entry name" value="Galactose-binding domain-like"/>
    <property type="match status" value="1"/>
</dbReference>
<feature type="chain" id="PRO_5047126991" evidence="7">
    <location>
        <begin position="21"/>
        <end position="1129"/>
    </location>
</feature>
<feature type="compositionally biased region" description="Basic residues" evidence="5">
    <location>
        <begin position="829"/>
        <end position="840"/>
    </location>
</feature>
<evidence type="ECO:0000256" key="5">
    <source>
        <dbReference type="SAM" id="MobiDB-lite"/>
    </source>
</evidence>
<keyword evidence="2 6" id="KW-0812">Transmembrane</keyword>
<feature type="region of interest" description="Disordered" evidence="5">
    <location>
        <begin position="503"/>
        <end position="617"/>
    </location>
</feature>
<feature type="region of interest" description="Disordered" evidence="5">
    <location>
        <begin position="1060"/>
        <end position="1089"/>
    </location>
</feature>
<keyword evidence="4 6" id="KW-0472">Membrane</keyword>
<keyword evidence="9" id="KW-1185">Reference proteome</keyword>
<feature type="compositionally biased region" description="Polar residues" evidence="5">
    <location>
        <begin position="1021"/>
        <end position="1036"/>
    </location>
</feature>
<feature type="compositionally biased region" description="Polar residues" evidence="5">
    <location>
        <begin position="1066"/>
        <end position="1089"/>
    </location>
</feature>
<proteinExistence type="predicted"/>
<gene>
    <name evidence="8" type="ORF">F5050DRAFT_1807748</name>
</gene>
<feature type="compositionally biased region" description="Polar residues" evidence="5">
    <location>
        <begin position="568"/>
        <end position="608"/>
    </location>
</feature>
<keyword evidence="7" id="KW-0732">Signal</keyword>
<organism evidence="8 9">
    <name type="scientific">Lentinula boryana</name>
    <dbReference type="NCBI Taxonomy" id="40481"/>
    <lineage>
        <taxon>Eukaryota</taxon>
        <taxon>Fungi</taxon>
        <taxon>Dikarya</taxon>
        <taxon>Basidiomycota</taxon>
        <taxon>Agaricomycotina</taxon>
        <taxon>Agaricomycetes</taxon>
        <taxon>Agaricomycetidae</taxon>
        <taxon>Agaricales</taxon>
        <taxon>Marasmiineae</taxon>
        <taxon>Omphalotaceae</taxon>
        <taxon>Lentinula</taxon>
    </lineage>
</organism>
<feature type="region of interest" description="Disordered" evidence="5">
    <location>
        <begin position="774"/>
        <end position="860"/>
    </location>
</feature>
<keyword evidence="3 6" id="KW-1133">Transmembrane helix</keyword>
<feature type="signal peptide" evidence="7">
    <location>
        <begin position="1"/>
        <end position="20"/>
    </location>
</feature>
<feature type="region of interest" description="Disordered" evidence="5">
    <location>
        <begin position="442"/>
        <end position="489"/>
    </location>
</feature>
<evidence type="ECO:0000256" key="6">
    <source>
        <dbReference type="SAM" id="Phobius"/>
    </source>
</evidence>
<dbReference type="PANTHER" id="PTHR15549">
    <property type="entry name" value="PAIRED IMMUNOGLOBULIN-LIKE TYPE 2 RECEPTOR"/>
    <property type="match status" value="1"/>
</dbReference>
<evidence type="ECO:0000256" key="2">
    <source>
        <dbReference type="ARBA" id="ARBA00022692"/>
    </source>
</evidence>
<comment type="subcellular location">
    <subcellularLocation>
        <location evidence="1">Membrane</location>
        <topology evidence="1">Single-pass membrane protein</topology>
    </subcellularLocation>
</comment>
<evidence type="ECO:0000313" key="8">
    <source>
        <dbReference type="EMBL" id="KAJ3996433.1"/>
    </source>
</evidence>
<feature type="compositionally biased region" description="Polar residues" evidence="5">
    <location>
        <begin position="469"/>
        <end position="485"/>
    </location>
</feature>
<name>A0ABQ8QDE8_9AGAR</name>
<dbReference type="Proteomes" id="UP001163828">
    <property type="component" value="Unassembled WGS sequence"/>
</dbReference>
<evidence type="ECO:0000313" key="9">
    <source>
        <dbReference type="Proteomes" id="UP001163828"/>
    </source>
</evidence>
<feature type="region of interest" description="Disordered" evidence="5">
    <location>
        <begin position="1011"/>
        <end position="1036"/>
    </location>
</feature>
<comment type="caution">
    <text evidence="8">The sequence shown here is derived from an EMBL/GenBank/DDBJ whole genome shotgun (WGS) entry which is preliminary data.</text>
</comment>
<feature type="compositionally biased region" description="Low complexity" evidence="5">
    <location>
        <begin position="358"/>
        <end position="373"/>
    </location>
</feature>
<evidence type="ECO:0000256" key="7">
    <source>
        <dbReference type="SAM" id="SignalP"/>
    </source>
</evidence>
<feature type="compositionally biased region" description="Polar residues" evidence="5">
    <location>
        <begin position="944"/>
        <end position="957"/>
    </location>
</feature>
<feature type="compositionally biased region" description="Polar residues" evidence="5">
    <location>
        <begin position="386"/>
        <end position="409"/>
    </location>
</feature>
<evidence type="ECO:0000256" key="4">
    <source>
        <dbReference type="ARBA" id="ARBA00023136"/>
    </source>
</evidence>
<reference evidence="8" key="1">
    <citation type="submission" date="2022-08" db="EMBL/GenBank/DDBJ databases">
        <authorList>
            <consortium name="DOE Joint Genome Institute"/>
            <person name="Min B."/>
            <person name="Riley R."/>
            <person name="Sierra-Patev S."/>
            <person name="Naranjo-Ortiz M."/>
            <person name="Looney B."/>
            <person name="Konkel Z."/>
            <person name="Slot J.C."/>
            <person name="Sakamoto Y."/>
            <person name="Steenwyk J.L."/>
            <person name="Rokas A."/>
            <person name="Carro J."/>
            <person name="Camarero S."/>
            <person name="Ferreira P."/>
            <person name="Molpeceres G."/>
            <person name="Ruiz-Duenas F.J."/>
            <person name="Serrano A."/>
            <person name="Henrissat B."/>
            <person name="Drula E."/>
            <person name="Hughes K.W."/>
            <person name="Mata J.L."/>
            <person name="Ishikawa N.K."/>
            <person name="Vargas-Isla R."/>
            <person name="Ushijima S."/>
            <person name="Smith C.A."/>
            <person name="Ahrendt S."/>
            <person name="Andreopoulos W."/>
            <person name="He G."/>
            <person name="Labutti K."/>
            <person name="Lipzen A."/>
            <person name="Ng V."/>
            <person name="Sandor L."/>
            <person name="Barry K."/>
            <person name="Martinez A.T."/>
            <person name="Xiao Y."/>
            <person name="Gibbons J.G."/>
            <person name="Terashima K."/>
            <person name="Hibbett D.S."/>
            <person name="Grigoriev I.V."/>
        </authorList>
    </citation>
    <scope>NUCLEOTIDE SEQUENCE</scope>
    <source>
        <strain evidence="8">TFB10827</strain>
    </source>
</reference>
<feature type="transmembrane region" description="Helical" evidence="6">
    <location>
        <begin position="206"/>
        <end position="228"/>
    </location>
</feature>
<feature type="compositionally biased region" description="Polar residues" evidence="5">
    <location>
        <begin position="686"/>
        <end position="696"/>
    </location>
</feature>
<evidence type="ECO:0000256" key="3">
    <source>
        <dbReference type="ARBA" id="ARBA00022989"/>
    </source>
</evidence>
<feature type="region of interest" description="Disordered" evidence="5">
    <location>
        <begin position="356"/>
        <end position="416"/>
    </location>
</feature>
<feature type="compositionally biased region" description="Polar residues" evidence="5">
    <location>
        <begin position="814"/>
        <end position="824"/>
    </location>
</feature>
<dbReference type="InterPro" id="IPR051694">
    <property type="entry name" value="Immunoregulatory_rcpt-like"/>
</dbReference>
<feature type="compositionally biased region" description="Low complexity" evidence="5">
    <location>
        <begin position="774"/>
        <end position="783"/>
    </location>
</feature>
<dbReference type="EMBL" id="MU790613">
    <property type="protein sequence ID" value="KAJ3996433.1"/>
    <property type="molecule type" value="Genomic_DNA"/>
</dbReference>
<feature type="region of interest" description="Disordered" evidence="5">
    <location>
        <begin position="679"/>
        <end position="730"/>
    </location>
</feature>
<feature type="compositionally biased region" description="Polar residues" evidence="5">
    <location>
        <begin position="511"/>
        <end position="524"/>
    </location>
</feature>